<evidence type="ECO:0000313" key="2">
    <source>
        <dbReference type="EMBL" id="CAD7256026.1"/>
    </source>
</evidence>
<reference evidence="2" key="1">
    <citation type="submission" date="2020-11" db="EMBL/GenBank/DDBJ databases">
        <authorList>
            <person name="Tran Van P."/>
        </authorList>
    </citation>
    <scope>NUCLEOTIDE SEQUENCE</scope>
</reference>
<feature type="compositionally biased region" description="Polar residues" evidence="1">
    <location>
        <begin position="7"/>
        <end position="18"/>
    </location>
</feature>
<feature type="region of interest" description="Disordered" evidence="1">
    <location>
        <begin position="89"/>
        <end position="155"/>
    </location>
</feature>
<evidence type="ECO:0000256" key="1">
    <source>
        <dbReference type="SAM" id="MobiDB-lite"/>
    </source>
</evidence>
<accession>A0A7R9AKS9</accession>
<proteinExistence type="predicted"/>
<organism evidence="2">
    <name type="scientific">Timema shepardi</name>
    <name type="common">Walking stick</name>
    <dbReference type="NCBI Taxonomy" id="629360"/>
    <lineage>
        <taxon>Eukaryota</taxon>
        <taxon>Metazoa</taxon>
        <taxon>Ecdysozoa</taxon>
        <taxon>Arthropoda</taxon>
        <taxon>Hexapoda</taxon>
        <taxon>Insecta</taxon>
        <taxon>Pterygota</taxon>
        <taxon>Neoptera</taxon>
        <taxon>Polyneoptera</taxon>
        <taxon>Phasmatodea</taxon>
        <taxon>Timematodea</taxon>
        <taxon>Timematoidea</taxon>
        <taxon>Timematidae</taxon>
        <taxon>Timema</taxon>
    </lineage>
</organism>
<name>A0A7R9AKS9_TIMSH</name>
<dbReference type="AlphaFoldDB" id="A0A7R9AKS9"/>
<sequence length="318" mass="35214">MAGKSSAPDNELQSTESAVNDVGRRESMFQNKKDLFPFSSPHHFTRSRFEPRSPHPQQSSFNTTSALANYATEAGHRFGKVELKEVDPHLRGGRVENNLGKPTPSSPDRDSNLDLPVLSSRAQHDKRVSQLRHRGPPKYPFVAPRPAKPLSSTAGLDGARPSALVLIVGARETPDRKRVGEGFGGWLRGFAGLKRAVKYSSPVASLVLTDSSQLTSDSHHLVPIASSGRGRDKNAFRDPTSCQHRRYRRLFYYSLPHVDLGKRQDRVSSKSFGEGGAPMLAVRARKKKPTVLDDCHQSCYDKLLTAQLTDNLRKALRN</sequence>
<gene>
    <name evidence="2" type="ORF">TSIB3V08_LOCUS317</name>
</gene>
<feature type="compositionally biased region" description="Polar residues" evidence="1">
    <location>
        <begin position="55"/>
        <end position="67"/>
    </location>
</feature>
<feature type="compositionally biased region" description="Basic and acidic residues" evidence="1">
    <location>
        <begin position="22"/>
        <end position="35"/>
    </location>
</feature>
<dbReference type="EMBL" id="OC000073">
    <property type="protein sequence ID" value="CAD7256026.1"/>
    <property type="molecule type" value="Genomic_DNA"/>
</dbReference>
<feature type="region of interest" description="Disordered" evidence="1">
    <location>
        <begin position="1"/>
        <end position="68"/>
    </location>
</feature>
<protein>
    <submittedName>
        <fullName evidence="2">Uncharacterized protein</fullName>
    </submittedName>
</protein>